<gene>
    <name evidence="2" type="ORF">DFH07DRAFT_581624</name>
</gene>
<dbReference type="AlphaFoldDB" id="A0AAD7IN22"/>
<feature type="region of interest" description="Disordered" evidence="1">
    <location>
        <begin position="56"/>
        <end position="79"/>
    </location>
</feature>
<feature type="compositionally biased region" description="Low complexity" evidence="1">
    <location>
        <begin position="9"/>
        <end position="21"/>
    </location>
</feature>
<organism evidence="2 3">
    <name type="scientific">Mycena maculata</name>
    <dbReference type="NCBI Taxonomy" id="230809"/>
    <lineage>
        <taxon>Eukaryota</taxon>
        <taxon>Fungi</taxon>
        <taxon>Dikarya</taxon>
        <taxon>Basidiomycota</taxon>
        <taxon>Agaricomycotina</taxon>
        <taxon>Agaricomycetes</taxon>
        <taxon>Agaricomycetidae</taxon>
        <taxon>Agaricales</taxon>
        <taxon>Marasmiineae</taxon>
        <taxon>Mycenaceae</taxon>
        <taxon>Mycena</taxon>
    </lineage>
</organism>
<proteinExistence type="predicted"/>
<sequence length="103" mass="10639">MAANDYYKGQQQQQYYPPQGQWTPAGRLLSPATTKLVPAGRVSAAVPAGTAAGIPSAGIPAEPWTPNHLRPAPQQSSSGGGCMACLAGVCLCCCAEELCECLF</sequence>
<reference evidence="2" key="1">
    <citation type="submission" date="2023-03" db="EMBL/GenBank/DDBJ databases">
        <title>Massive genome expansion in bonnet fungi (Mycena s.s.) driven by repeated elements and novel gene families across ecological guilds.</title>
        <authorList>
            <consortium name="Lawrence Berkeley National Laboratory"/>
            <person name="Harder C.B."/>
            <person name="Miyauchi S."/>
            <person name="Viragh M."/>
            <person name="Kuo A."/>
            <person name="Thoen E."/>
            <person name="Andreopoulos B."/>
            <person name="Lu D."/>
            <person name="Skrede I."/>
            <person name="Drula E."/>
            <person name="Henrissat B."/>
            <person name="Morin E."/>
            <person name="Kohler A."/>
            <person name="Barry K."/>
            <person name="LaButti K."/>
            <person name="Morin E."/>
            <person name="Salamov A."/>
            <person name="Lipzen A."/>
            <person name="Mereny Z."/>
            <person name="Hegedus B."/>
            <person name="Baldrian P."/>
            <person name="Stursova M."/>
            <person name="Weitz H."/>
            <person name="Taylor A."/>
            <person name="Grigoriev I.V."/>
            <person name="Nagy L.G."/>
            <person name="Martin F."/>
            <person name="Kauserud H."/>
        </authorList>
    </citation>
    <scope>NUCLEOTIDE SEQUENCE</scope>
    <source>
        <strain evidence="2">CBHHK188m</strain>
    </source>
</reference>
<feature type="region of interest" description="Disordered" evidence="1">
    <location>
        <begin position="1"/>
        <end position="22"/>
    </location>
</feature>
<name>A0AAD7IN22_9AGAR</name>
<accession>A0AAD7IN22</accession>
<dbReference type="EMBL" id="JARJLG010000096">
    <property type="protein sequence ID" value="KAJ7746888.1"/>
    <property type="molecule type" value="Genomic_DNA"/>
</dbReference>
<protein>
    <recommendedName>
        <fullName evidence="4">Cysteine-rich transmembrane CYSTM domain-containing protein</fullName>
    </recommendedName>
</protein>
<dbReference type="Proteomes" id="UP001215280">
    <property type="component" value="Unassembled WGS sequence"/>
</dbReference>
<comment type="caution">
    <text evidence="2">The sequence shown here is derived from an EMBL/GenBank/DDBJ whole genome shotgun (WGS) entry which is preliminary data.</text>
</comment>
<evidence type="ECO:0008006" key="4">
    <source>
        <dbReference type="Google" id="ProtNLM"/>
    </source>
</evidence>
<evidence type="ECO:0000313" key="3">
    <source>
        <dbReference type="Proteomes" id="UP001215280"/>
    </source>
</evidence>
<keyword evidence="3" id="KW-1185">Reference proteome</keyword>
<evidence type="ECO:0000256" key="1">
    <source>
        <dbReference type="SAM" id="MobiDB-lite"/>
    </source>
</evidence>
<evidence type="ECO:0000313" key="2">
    <source>
        <dbReference type="EMBL" id="KAJ7746888.1"/>
    </source>
</evidence>